<dbReference type="PROSITE" id="PS50977">
    <property type="entry name" value="HTH_TETR_2"/>
    <property type="match status" value="1"/>
</dbReference>
<reference evidence="7" key="1">
    <citation type="journal article" date="2019" name="Int. J. Syst. Evol. Microbiol.">
        <title>The Global Catalogue of Microorganisms (GCM) 10K type strain sequencing project: providing services to taxonomists for standard genome sequencing and annotation.</title>
        <authorList>
            <consortium name="The Broad Institute Genomics Platform"/>
            <consortium name="The Broad Institute Genome Sequencing Center for Infectious Disease"/>
            <person name="Wu L."/>
            <person name="Ma J."/>
        </authorList>
    </citation>
    <scope>NUCLEOTIDE SEQUENCE [LARGE SCALE GENOMIC DNA]</scope>
    <source>
        <strain evidence="7">JCM 3366</strain>
    </source>
</reference>
<evidence type="ECO:0000313" key="7">
    <source>
        <dbReference type="Proteomes" id="UP001596107"/>
    </source>
</evidence>
<evidence type="ECO:0000259" key="5">
    <source>
        <dbReference type="PROSITE" id="PS50977"/>
    </source>
</evidence>
<evidence type="ECO:0000256" key="3">
    <source>
        <dbReference type="ARBA" id="ARBA00023163"/>
    </source>
</evidence>
<dbReference type="Gene3D" id="1.10.357.10">
    <property type="entry name" value="Tetracycline Repressor, domain 2"/>
    <property type="match status" value="1"/>
</dbReference>
<dbReference type="InterPro" id="IPR036271">
    <property type="entry name" value="Tet_transcr_reg_TetR-rel_C_sf"/>
</dbReference>
<dbReference type="SUPFAM" id="SSF46689">
    <property type="entry name" value="Homeodomain-like"/>
    <property type="match status" value="1"/>
</dbReference>
<keyword evidence="3" id="KW-0804">Transcription</keyword>
<dbReference type="InterPro" id="IPR009057">
    <property type="entry name" value="Homeodomain-like_sf"/>
</dbReference>
<evidence type="ECO:0000256" key="1">
    <source>
        <dbReference type="ARBA" id="ARBA00023015"/>
    </source>
</evidence>
<protein>
    <submittedName>
        <fullName evidence="6">TetR/AcrR family transcriptional regulator</fullName>
    </submittedName>
</protein>
<dbReference type="SUPFAM" id="SSF48498">
    <property type="entry name" value="Tetracyclin repressor-like, C-terminal domain"/>
    <property type="match status" value="1"/>
</dbReference>
<dbReference type="EMBL" id="JBHSNB010000001">
    <property type="protein sequence ID" value="MFC5584393.1"/>
    <property type="molecule type" value="Genomic_DNA"/>
</dbReference>
<organism evidence="6 7">
    <name type="scientific">Nitratireductor kimnyeongensis</name>
    <dbReference type="NCBI Taxonomy" id="430679"/>
    <lineage>
        <taxon>Bacteria</taxon>
        <taxon>Pseudomonadati</taxon>
        <taxon>Pseudomonadota</taxon>
        <taxon>Alphaproteobacteria</taxon>
        <taxon>Hyphomicrobiales</taxon>
        <taxon>Phyllobacteriaceae</taxon>
        <taxon>Nitratireductor</taxon>
    </lineage>
</organism>
<feature type="DNA-binding region" description="H-T-H motif" evidence="4">
    <location>
        <begin position="41"/>
        <end position="60"/>
    </location>
</feature>
<dbReference type="InterPro" id="IPR023772">
    <property type="entry name" value="DNA-bd_HTH_TetR-type_CS"/>
</dbReference>
<dbReference type="PANTHER" id="PTHR30055">
    <property type="entry name" value="HTH-TYPE TRANSCRIPTIONAL REGULATOR RUTR"/>
    <property type="match status" value="1"/>
</dbReference>
<gene>
    <name evidence="6" type="ORF">ACFPOD_04660</name>
</gene>
<dbReference type="InterPro" id="IPR041490">
    <property type="entry name" value="KstR2_TetR_C"/>
</dbReference>
<dbReference type="PANTHER" id="PTHR30055:SF234">
    <property type="entry name" value="HTH-TYPE TRANSCRIPTIONAL REGULATOR BETI"/>
    <property type="match status" value="1"/>
</dbReference>
<dbReference type="PROSITE" id="PS01081">
    <property type="entry name" value="HTH_TETR_1"/>
    <property type="match status" value="1"/>
</dbReference>
<dbReference type="Proteomes" id="UP001596107">
    <property type="component" value="Unassembled WGS sequence"/>
</dbReference>
<keyword evidence="1" id="KW-0805">Transcription regulation</keyword>
<name>A0ABW0T5X1_9HYPH</name>
<comment type="caution">
    <text evidence="6">The sequence shown here is derived from an EMBL/GenBank/DDBJ whole genome shotgun (WGS) entry which is preliminary data.</text>
</comment>
<dbReference type="InterPro" id="IPR050109">
    <property type="entry name" value="HTH-type_TetR-like_transc_reg"/>
</dbReference>
<sequence>MKNTAIKDLPRSDSDRIENVRREIFERAIELFDSYGFRGTSMNRIAEACGVSKPALYHYFDSKSHLLDTLYQDIMSDFFSSMETLARKESAPPTEKLGRLVELQVLHNIHNSRFLKIFWRERHEFDEGARRSLAQREREFEEWVRSIIIAGQASGEFAQGSPQVLMLSVLGTLSTVHRWYQYANASPEEVARSIRQMVLTGVAETKR</sequence>
<dbReference type="PRINTS" id="PR00455">
    <property type="entry name" value="HTHTETR"/>
</dbReference>
<accession>A0ABW0T5X1</accession>
<evidence type="ECO:0000256" key="2">
    <source>
        <dbReference type="ARBA" id="ARBA00023125"/>
    </source>
</evidence>
<proteinExistence type="predicted"/>
<evidence type="ECO:0000313" key="6">
    <source>
        <dbReference type="EMBL" id="MFC5584393.1"/>
    </source>
</evidence>
<evidence type="ECO:0000256" key="4">
    <source>
        <dbReference type="PROSITE-ProRule" id="PRU00335"/>
    </source>
</evidence>
<dbReference type="Pfam" id="PF17932">
    <property type="entry name" value="TetR_C_24"/>
    <property type="match status" value="1"/>
</dbReference>
<dbReference type="Gene3D" id="1.10.10.60">
    <property type="entry name" value="Homeodomain-like"/>
    <property type="match status" value="1"/>
</dbReference>
<dbReference type="RefSeq" id="WP_223019812.1">
    <property type="nucleotide sequence ID" value="NZ_CP078143.1"/>
</dbReference>
<keyword evidence="2 4" id="KW-0238">DNA-binding</keyword>
<feature type="domain" description="HTH tetR-type" evidence="5">
    <location>
        <begin position="18"/>
        <end position="78"/>
    </location>
</feature>
<dbReference type="Pfam" id="PF00440">
    <property type="entry name" value="TetR_N"/>
    <property type="match status" value="1"/>
</dbReference>
<dbReference type="InterPro" id="IPR001647">
    <property type="entry name" value="HTH_TetR"/>
</dbReference>
<keyword evidence="7" id="KW-1185">Reference proteome</keyword>